<dbReference type="Proteomes" id="UP000244722">
    <property type="component" value="Unassembled WGS sequence"/>
</dbReference>
<dbReference type="SUPFAM" id="SSF117070">
    <property type="entry name" value="LEA14-like"/>
    <property type="match status" value="1"/>
</dbReference>
<evidence type="ECO:0000313" key="3">
    <source>
        <dbReference type="Proteomes" id="UP000244722"/>
    </source>
</evidence>
<keyword evidence="1" id="KW-1133">Transmembrane helix</keyword>
<dbReference type="InterPro" id="IPR022185">
    <property type="entry name" value="DUF3712"/>
</dbReference>
<keyword evidence="1" id="KW-0812">Transmembrane</keyword>
<comment type="caution">
    <text evidence="2">The sequence shown here is derived from an EMBL/GenBank/DDBJ whole genome shotgun (WGS) entry which is preliminary data.</text>
</comment>
<evidence type="ECO:0000313" key="2">
    <source>
        <dbReference type="EMBL" id="PUU79816.1"/>
    </source>
</evidence>
<dbReference type="Gene3D" id="2.60.40.1820">
    <property type="match status" value="1"/>
</dbReference>
<protein>
    <submittedName>
        <fullName evidence="2">Uncharacterized protein</fullName>
    </submittedName>
</protein>
<evidence type="ECO:0000256" key="1">
    <source>
        <dbReference type="SAM" id="Phobius"/>
    </source>
</evidence>
<dbReference type="GO" id="GO:0000329">
    <property type="term" value="C:fungal-type vacuole membrane"/>
    <property type="evidence" value="ECO:0007669"/>
    <property type="project" value="InterPro"/>
</dbReference>
<organism evidence="2 3">
    <name type="scientific">Tuber borchii</name>
    <name type="common">White truffle</name>
    <dbReference type="NCBI Taxonomy" id="42251"/>
    <lineage>
        <taxon>Eukaryota</taxon>
        <taxon>Fungi</taxon>
        <taxon>Dikarya</taxon>
        <taxon>Ascomycota</taxon>
        <taxon>Pezizomycotina</taxon>
        <taxon>Pezizomycetes</taxon>
        <taxon>Pezizales</taxon>
        <taxon>Tuberaceae</taxon>
        <taxon>Tuber</taxon>
    </lineage>
</organism>
<keyword evidence="1" id="KW-0472">Membrane</keyword>
<dbReference type="EMBL" id="NESQ01000081">
    <property type="protein sequence ID" value="PUU79816.1"/>
    <property type="molecule type" value="Genomic_DNA"/>
</dbReference>
<accession>A0A2T6ZWG6</accession>
<dbReference type="AlphaFoldDB" id="A0A2T6ZWG6"/>
<reference evidence="2 3" key="1">
    <citation type="submission" date="2017-04" db="EMBL/GenBank/DDBJ databases">
        <title>Draft genome sequence of Tuber borchii Vittad., a whitish edible truffle.</title>
        <authorList>
            <consortium name="DOE Joint Genome Institute"/>
            <person name="Murat C."/>
            <person name="Kuo A."/>
            <person name="Barry K.W."/>
            <person name="Clum A."/>
            <person name="Dockter R.B."/>
            <person name="Fauchery L."/>
            <person name="Iotti M."/>
            <person name="Kohler A."/>
            <person name="Labutti K."/>
            <person name="Lindquist E.A."/>
            <person name="Lipzen A."/>
            <person name="Ohm R.A."/>
            <person name="Wang M."/>
            <person name="Grigoriev I.V."/>
            <person name="Zambonelli A."/>
            <person name="Martin F.M."/>
        </authorList>
    </citation>
    <scope>NUCLEOTIDE SEQUENCE [LARGE SCALE GENOMIC DNA]</scope>
    <source>
        <strain evidence="2 3">Tbo3840</strain>
    </source>
</reference>
<dbReference type="PANTHER" id="PTHR35895:SF1">
    <property type="entry name" value="LIPID-BINDING SERUM GLYCOPROTEIN C-TERMINAL DOMAIN-CONTAINING PROTEIN"/>
    <property type="match status" value="1"/>
</dbReference>
<dbReference type="InterPro" id="IPR046368">
    <property type="entry name" value="Tag1"/>
</dbReference>
<sequence>MASSTAKGEEATEFVENSPKRQNKVGRHCRRFWWVWLIAFCLFVLVIMIIIVYAILPAIAQKEIDKTVLNLHSFTILEPSPTSLLLSLNSTITGAGGIAAHAHLEPMEVIFFLENHKPIQPFMSLQLPSIKGGDAVPVIVTNVTTKITSVPALTEFSASLLGSETLRVAIRGRTTLWAGKLHTKVNYNEVVTTKGFNQLKGMEIEEYSLLNQTRQADGSNLAGKVLIPNPTVFEIQLGDVHINMSLNGQALGNGTISGLHIRPGNHTYDFRSRVQTSALIPLAAALGSGNPVVLDVRGNGTDINGVSIPWLAGPLSLLDVKVPIKATG</sequence>
<feature type="transmembrane region" description="Helical" evidence="1">
    <location>
        <begin position="32"/>
        <end position="56"/>
    </location>
</feature>
<dbReference type="STRING" id="42251.A0A2T6ZWG6"/>
<dbReference type="PANTHER" id="PTHR35895">
    <property type="entry name" value="CHROMOSOME 16, WHOLE GENOME SHOTGUN SEQUENCE"/>
    <property type="match status" value="1"/>
</dbReference>
<dbReference type="OrthoDB" id="10039566at2759"/>
<gene>
    <name evidence="2" type="ORF">B9Z19DRAFT_977567</name>
</gene>
<keyword evidence="3" id="KW-1185">Reference proteome</keyword>
<proteinExistence type="predicted"/>
<name>A0A2T6ZWG6_TUBBO</name>
<dbReference type="Pfam" id="PF12505">
    <property type="entry name" value="DUF3712"/>
    <property type="match status" value="1"/>
</dbReference>